<organism evidence="1 2">
    <name type="scientific">Paraburkholderia solisilvae</name>
    <dbReference type="NCBI Taxonomy" id="624376"/>
    <lineage>
        <taxon>Bacteria</taxon>
        <taxon>Pseudomonadati</taxon>
        <taxon>Pseudomonadota</taxon>
        <taxon>Betaproteobacteria</taxon>
        <taxon>Burkholderiales</taxon>
        <taxon>Burkholderiaceae</taxon>
        <taxon>Paraburkholderia</taxon>
    </lineage>
</organism>
<dbReference type="Pfam" id="PF11811">
    <property type="entry name" value="DUF3331"/>
    <property type="match status" value="1"/>
</dbReference>
<protein>
    <recommendedName>
        <fullName evidence="3">DUF3331 domain-containing protein</fullName>
    </recommendedName>
</protein>
<dbReference type="AlphaFoldDB" id="A0A6J5CX48"/>
<sequence length="137" mass="14560">MSDVARCDPWLQTLNLLSALSHGAAGLPRAHRVRCGAARAATDASCTGTARLVERVGERLLTVSWSDPTSCCYPDQPWVVAIARRDGVCALTGRPISYGDPIFRPRAAKLMPTNSQAMMLASAVNAAMPPPPAGCWL</sequence>
<dbReference type="RefSeq" id="WP_175108883.1">
    <property type="nucleotide sequence ID" value="NZ_CADIKF010000001.1"/>
</dbReference>
<evidence type="ECO:0008006" key="3">
    <source>
        <dbReference type="Google" id="ProtNLM"/>
    </source>
</evidence>
<evidence type="ECO:0000313" key="1">
    <source>
        <dbReference type="EMBL" id="CAB3746578.1"/>
    </source>
</evidence>
<proteinExistence type="predicted"/>
<reference evidence="1 2" key="1">
    <citation type="submission" date="2020-04" db="EMBL/GenBank/DDBJ databases">
        <authorList>
            <person name="De Canck E."/>
        </authorList>
    </citation>
    <scope>NUCLEOTIDE SEQUENCE [LARGE SCALE GENOMIC DNA]</scope>
    <source>
        <strain evidence="1 2">LMG 29739</strain>
    </source>
</reference>
<gene>
    <name evidence="1" type="ORF">LMG29739_00219</name>
</gene>
<accession>A0A6J5CX48</accession>
<dbReference type="Proteomes" id="UP000494329">
    <property type="component" value="Unassembled WGS sequence"/>
</dbReference>
<dbReference type="EMBL" id="CADIKF010000001">
    <property type="protein sequence ID" value="CAB3746578.1"/>
    <property type="molecule type" value="Genomic_DNA"/>
</dbReference>
<dbReference type="InterPro" id="IPR021769">
    <property type="entry name" value="DUF3331"/>
</dbReference>
<name>A0A6J5CX48_9BURK</name>
<evidence type="ECO:0000313" key="2">
    <source>
        <dbReference type="Proteomes" id="UP000494329"/>
    </source>
</evidence>
<keyword evidence="2" id="KW-1185">Reference proteome</keyword>